<proteinExistence type="predicted"/>
<dbReference type="HOGENOM" id="CLU_452642_0_0_6"/>
<evidence type="ECO:0000256" key="1">
    <source>
        <dbReference type="SAM" id="MobiDB-lite"/>
    </source>
</evidence>
<feature type="compositionally biased region" description="Low complexity" evidence="1">
    <location>
        <begin position="177"/>
        <end position="205"/>
    </location>
</feature>
<dbReference type="KEGG" id="xcv:XCV3225"/>
<dbReference type="AlphaFoldDB" id="Q3BQK7"/>
<feature type="region of interest" description="Disordered" evidence="1">
    <location>
        <begin position="336"/>
        <end position="418"/>
    </location>
</feature>
<gene>
    <name evidence="2" type="ordered locus">XCV3225</name>
</gene>
<feature type="compositionally biased region" description="Low complexity" evidence="1">
    <location>
        <begin position="268"/>
        <end position="283"/>
    </location>
</feature>
<accession>Q3BQK7</accession>
<feature type="region of interest" description="Disordered" evidence="1">
    <location>
        <begin position="268"/>
        <end position="294"/>
    </location>
</feature>
<evidence type="ECO:0000313" key="3">
    <source>
        <dbReference type="Proteomes" id="UP000007069"/>
    </source>
</evidence>
<feature type="region of interest" description="Disordered" evidence="1">
    <location>
        <begin position="130"/>
        <end position="220"/>
    </location>
</feature>
<dbReference type="EMBL" id="AM039952">
    <property type="protein sequence ID" value="CAJ24956.1"/>
    <property type="molecule type" value="Genomic_DNA"/>
</dbReference>
<feature type="region of interest" description="Disordered" evidence="1">
    <location>
        <begin position="454"/>
        <end position="528"/>
    </location>
</feature>
<dbReference type="Proteomes" id="UP000007069">
    <property type="component" value="Chromosome"/>
</dbReference>
<organism evidence="3">
    <name type="scientific">Xanthomonas euvesicatoria pv. vesicatoria (strain 85-10)</name>
    <name type="common">Xanthomonas campestris pv. vesicatoria</name>
    <dbReference type="NCBI Taxonomy" id="316273"/>
    <lineage>
        <taxon>Bacteria</taxon>
        <taxon>Pseudomonadati</taxon>
        <taxon>Pseudomonadota</taxon>
        <taxon>Gammaproteobacteria</taxon>
        <taxon>Lysobacterales</taxon>
        <taxon>Lysobacteraceae</taxon>
        <taxon>Xanthomonas</taxon>
    </lineage>
</organism>
<protein>
    <recommendedName>
        <fullName evidence="4">Antifreeze glycopeptide AFGP related protein</fullName>
    </recommendedName>
</protein>
<reference evidence="2 3" key="1">
    <citation type="journal article" date="2005" name="J. Bacteriol.">
        <title>Insights into genome plasticity and pathogenicity of the plant pathogenic Bacterium Xanthomonas campestris pv. vesicatoria revealed by the complete genome sequence.</title>
        <authorList>
            <person name="Thieme F."/>
            <person name="Koebnik R."/>
            <person name="Bekel T."/>
            <person name="Berger C."/>
            <person name="Boch J."/>
            <person name="Buettner D."/>
            <person name="Caldana C."/>
            <person name="Gaigalat L."/>
            <person name="Goesmann A."/>
            <person name="Kay S."/>
            <person name="Kirchner O."/>
            <person name="Lanz C."/>
            <person name="Linke B."/>
            <person name="McHardy A.C."/>
            <person name="Meyer F."/>
            <person name="Mittenhuber G."/>
            <person name="Nies D.H."/>
            <person name="Niesbach-Kloesgen U."/>
            <person name="Patschkowski T."/>
            <person name="Rueckert C."/>
            <person name="Rupp O."/>
            <person name="Schneicker S."/>
            <person name="Schuster S.C."/>
            <person name="Vorhoelter F.J."/>
            <person name="Weber E."/>
            <person name="Puehler A."/>
            <person name="Bonas U."/>
            <person name="Bartels D."/>
            <person name="Kaiser O."/>
        </authorList>
    </citation>
    <scope>NUCLEOTIDE SEQUENCE [LARGE SCALE GENOMIC DNA]</scope>
    <source>
        <strain evidence="2 3">85-10</strain>
    </source>
</reference>
<feature type="compositionally biased region" description="Low complexity" evidence="1">
    <location>
        <begin position="494"/>
        <end position="511"/>
    </location>
</feature>
<name>Q3BQK7_XANE5</name>
<evidence type="ECO:0000313" key="2">
    <source>
        <dbReference type="EMBL" id="CAJ24956.1"/>
    </source>
</evidence>
<feature type="compositionally biased region" description="Low complexity" evidence="1">
    <location>
        <begin position="140"/>
        <end position="154"/>
    </location>
</feature>
<sequence>MSTSFDRFLAGHDGLAALLRALPLHAPPASMDAWFAHAAQEAEAERAAATATQDTLQFEAPATMASLFAAAAAQAEQTQAAQRAAVQARLAQGDTADHTLGAPLSEAAREWIAQQMRNAADAVPVMPAAPAVTGRSNPESVAGSVPAAASAGTSNPVPLSSLADAGRSSAQGAGSIPDSSDAPAFHAAAASTSTQGSTPASAASSMQAPTRAPSGIGPAPVRRSARRLRWMPPLALAASVTLAVGVGLQWQASRPVPDALTQAAAVPAAAESGRVPARPAAADGADRASEGSVQDVAQRPAFASADKPTSAQQVERQPAPSLQELAPAAMTAPVSAPLPARVVTPPASARPTGMTSTQPPTVPEPTQDDAHVAMAPPPPPAPITANNDDVQASGAPAADIDNSAPAPRPTERAPAPAAPAVAAELSVLPALPALPAPSQDPSLRIERMAANAPATTELVISRNTSRAAPTAAPAPRPEPQAGKPQPAASRDSWSSTSATRIATQQAQQQRETNTREQTHRVVSLKLSTPPSDWLADRAASGNTQTPITIRILAATPNAAAVQTWAAQLRDQLKQRGRPTQIELAQDSTLAADELRLELSSAAP</sequence>
<evidence type="ECO:0008006" key="4">
    <source>
        <dbReference type="Google" id="ProtNLM"/>
    </source>
</evidence>